<comment type="caution">
    <text evidence="2">The sequence shown here is derived from an EMBL/GenBank/DDBJ whole genome shotgun (WGS) entry which is preliminary data.</text>
</comment>
<accession>A0ABR0A0A4</accession>
<sequence length="66" mass="7657">MHVRLDVALHVERPVSIGKRNKLGNFTIFILTACRWIVTWHYLSGLVHISSVMMHFLSTPIPQKIF</sequence>
<proteinExistence type="predicted"/>
<keyword evidence="1" id="KW-0812">Transmembrane</keyword>
<keyword evidence="3" id="KW-1185">Reference proteome</keyword>
<keyword evidence="1" id="KW-0472">Membrane</keyword>
<evidence type="ECO:0000313" key="3">
    <source>
        <dbReference type="Proteomes" id="UP001234178"/>
    </source>
</evidence>
<keyword evidence="1" id="KW-1133">Transmembrane helix</keyword>
<protein>
    <submittedName>
        <fullName evidence="2">Uncharacterized protein</fullName>
    </submittedName>
</protein>
<dbReference type="PROSITE" id="PS51257">
    <property type="entry name" value="PROKAR_LIPOPROTEIN"/>
    <property type="match status" value="1"/>
</dbReference>
<gene>
    <name evidence="2" type="ORF">OUZ56_000572</name>
</gene>
<evidence type="ECO:0000256" key="1">
    <source>
        <dbReference type="SAM" id="Phobius"/>
    </source>
</evidence>
<dbReference type="Proteomes" id="UP001234178">
    <property type="component" value="Unassembled WGS sequence"/>
</dbReference>
<name>A0ABR0A0A4_9CRUS</name>
<evidence type="ECO:0000313" key="2">
    <source>
        <dbReference type="EMBL" id="KAK4018521.1"/>
    </source>
</evidence>
<reference evidence="2 3" key="1">
    <citation type="journal article" date="2023" name="Nucleic Acids Res.">
        <title>The hologenome of Daphnia magna reveals possible DNA methylation and microbiome-mediated evolution of the host genome.</title>
        <authorList>
            <person name="Chaturvedi A."/>
            <person name="Li X."/>
            <person name="Dhandapani V."/>
            <person name="Marshall H."/>
            <person name="Kissane S."/>
            <person name="Cuenca-Cambronero M."/>
            <person name="Asole G."/>
            <person name="Calvet F."/>
            <person name="Ruiz-Romero M."/>
            <person name="Marangio P."/>
            <person name="Guigo R."/>
            <person name="Rago D."/>
            <person name="Mirbahai L."/>
            <person name="Eastwood N."/>
            <person name="Colbourne J.K."/>
            <person name="Zhou J."/>
            <person name="Mallon E."/>
            <person name="Orsini L."/>
        </authorList>
    </citation>
    <scope>NUCLEOTIDE SEQUENCE [LARGE SCALE GENOMIC DNA]</scope>
    <source>
        <strain evidence="2">LRV0_1</strain>
    </source>
</reference>
<dbReference type="EMBL" id="JAOYFB010000036">
    <property type="protein sequence ID" value="KAK4018521.1"/>
    <property type="molecule type" value="Genomic_DNA"/>
</dbReference>
<feature type="transmembrane region" description="Helical" evidence="1">
    <location>
        <begin position="23"/>
        <end position="43"/>
    </location>
</feature>
<organism evidence="2 3">
    <name type="scientific">Daphnia magna</name>
    <dbReference type="NCBI Taxonomy" id="35525"/>
    <lineage>
        <taxon>Eukaryota</taxon>
        <taxon>Metazoa</taxon>
        <taxon>Ecdysozoa</taxon>
        <taxon>Arthropoda</taxon>
        <taxon>Crustacea</taxon>
        <taxon>Branchiopoda</taxon>
        <taxon>Diplostraca</taxon>
        <taxon>Cladocera</taxon>
        <taxon>Anomopoda</taxon>
        <taxon>Daphniidae</taxon>
        <taxon>Daphnia</taxon>
    </lineage>
</organism>